<sequence>MVERSAPTGWSVVDDLDTGGNTTTSTVYDRYFTGSVRDNQTYDVPAVSGGDQNRTARGSQWADERVNPPLPDTCGLNIGLLIDVSGSIASSLSQVKNAANGFVDALTGTPSTIGLATFATGAQTILPPTPVASAAGATTVKTAINGITAGGGTNWAAGLFEMTAAIPPFDVVVMLTDGSPTFYGSEPPGGPGNYTRFREVEEGIFSANALKAEGTRVVAVGVGSGVSGAAQNLQAVSGPVRGSDYVQTDYDALARVFRQVALATCSGTISVVKLGIPPGGSAADAQPPAGVDLHHLDVRGHPSFRGHRPDGGGQLRGGPRR</sequence>
<dbReference type="Gene3D" id="3.40.50.410">
    <property type="entry name" value="von Willebrand factor, type A domain"/>
    <property type="match status" value="1"/>
</dbReference>
<feature type="region of interest" description="Disordered" evidence="1">
    <location>
        <begin position="299"/>
        <end position="321"/>
    </location>
</feature>
<dbReference type="InterPro" id="IPR036465">
    <property type="entry name" value="vWFA_dom_sf"/>
</dbReference>
<evidence type="ECO:0000256" key="1">
    <source>
        <dbReference type="SAM" id="MobiDB-lite"/>
    </source>
</evidence>
<name>A0ABP4VUD9_9ACTN</name>
<dbReference type="Pfam" id="PF13519">
    <property type="entry name" value="VWA_2"/>
    <property type="match status" value="1"/>
</dbReference>
<feature type="compositionally biased region" description="Gly residues" evidence="1">
    <location>
        <begin position="311"/>
        <end position="321"/>
    </location>
</feature>
<organism evidence="3 4">
    <name type="scientific">Luedemannella helvata</name>
    <dbReference type="NCBI Taxonomy" id="349315"/>
    <lineage>
        <taxon>Bacteria</taxon>
        <taxon>Bacillati</taxon>
        <taxon>Actinomycetota</taxon>
        <taxon>Actinomycetes</taxon>
        <taxon>Micromonosporales</taxon>
        <taxon>Micromonosporaceae</taxon>
        <taxon>Luedemannella</taxon>
    </lineage>
</organism>
<dbReference type="SMART" id="SM00327">
    <property type="entry name" value="VWA"/>
    <property type="match status" value="1"/>
</dbReference>
<dbReference type="PROSITE" id="PS50234">
    <property type="entry name" value="VWFA"/>
    <property type="match status" value="1"/>
</dbReference>
<dbReference type="CDD" id="cd00198">
    <property type="entry name" value="vWFA"/>
    <property type="match status" value="1"/>
</dbReference>
<evidence type="ECO:0000313" key="4">
    <source>
        <dbReference type="Proteomes" id="UP001500655"/>
    </source>
</evidence>
<dbReference type="InterPro" id="IPR002035">
    <property type="entry name" value="VWF_A"/>
</dbReference>
<evidence type="ECO:0000313" key="3">
    <source>
        <dbReference type="EMBL" id="GAA1737891.1"/>
    </source>
</evidence>
<accession>A0ABP4VUD9</accession>
<dbReference type="EMBL" id="BAAALS010000002">
    <property type="protein sequence ID" value="GAA1737891.1"/>
    <property type="molecule type" value="Genomic_DNA"/>
</dbReference>
<keyword evidence="4" id="KW-1185">Reference proteome</keyword>
<protein>
    <recommendedName>
        <fullName evidence="2">VWFA domain-containing protein</fullName>
    </recommendedName>
</protein>
<dbReference type="Proteomes" id="UP001500655">
    <property type="component" value="Unassembled WGS sequence"/>
</dbReference>
<reference evidence="4" key="1">
    <citation type="journal article" date="2019" name="Int. J. Syst. Evol. Microbiol.">
        <title>The Global Catalogue of Microorganisms (GCM) 10K type strain sequencing project: providing services to taxonomists for standard genome sequencing and annotation.</title>
        <authorList>
            <consortium name="The Broad Institute Genomics Platform"/>
            <consortium name="The Broad Institute Genome Sequencing Center for Infectious Disease"/>
            <person name="Wu L."/>
            <person name="Ma J."/>
        </authorList>
    </citation>
    <scope>NUCLEOTIDE SEQUENCE [LARGE SCALE GENOMIC DNA]</scope>
    <source>
        <strain evidence="4">JCM 13249</strain>
    </source>
</reference>
<dbReference type="SUPFAM" id="SSF53300">
    <property type="entry name" value="vWA-like"/>
    <property type="match status" value="1"/>
</dbReference>
<feature type="domain" description="VWFA" evidence="2">
    <location>
        <begin position="77"/>
        <end position="260"/>
    </location>
</feature>
<proteinExistence type="predicted"/>
<evidence type="ECO:0000259" key="2">
    <source>
        <dbReference type="PROSITE" id="PS50234"/>
    </source>
</evidence>
<comment type="caution">
    <text evidence="3">The sequence shown here is derived from an EMBL/GenBank/DDBJ whole genome shotgun (WGS) entry which is preliminary data.</text>
</comment>
<gene>
    <name evidence="3" type="ORF">GCM10009681_05710</name>
</gene>